<reference evidence="11" key="1">
    <citation type="submission" date="2019-08" db="EMBL/GenBank/DDBJ databases">
        <authorList>
            <person name="Ishikawa M."/>
            <person name="Suzuki T."/>
            <person name="Matsutani M."/>
        </authorList>
    </citation>
    <scope>NUCLEOTIDE SEQUENCE</scope>
    <source>
        <strain evidence="11">7C1</strain>
        <strain evidence="10">8C4</strain>
    </source>
</reference>
<keyword evidence="13" id="KW-1185">Reference proteome</keyword>
<dbReference type="PANTHER" id="PTHR42718:SF9">
    <property type="entry name" value="MAJOR FACILITATOR SUPERFAMILY MULTIDRUG TRANSPORTER MFSC"/>
    <property type="match status" value="1"/>
</dbReference>
<evidence type="ECO:0000256" key="7">
    <source>
        <dbReference type="ARBA" id="ARBA00023136"/>
    </source>
</evidence>
<evidence type="ECO:0000256" key="6">
    <source>
        <dbReference type="ARBA" id="ARBA00022989"/>
    </source>
</evidence>
<feature type="transmembrane region" description="Helical" evidence="8">
    <location>
        <begin position="145"/>
        <end position="165"/>
    </location>
</feature>
<keyword evidence="5 8" id="KW-0812">Transmembrane</keyword>
<dbReference type="Proteomes" id="UP000886597">
    <property type="component" value="Unassembled WGS sequence"/>
</dbReference>
<dbReference type="EMBL" id="BKBO01000001">
    <property type="protein sequence ID" value="GEQ48226.1"/>
    <property type="molecule type" value="Genomic_DNA"/>
</dbReference>
<protein>
    <submittedName>
        <fullName evidence="11">Major facilitator superfamily transporter</fullName>
    </submittedName>
</protein>
<dbReference type="InterPro" id="IPR011701">
    <property type="entry name" value="MFS"/>
</dbReference>
<evidence type="ECO:0000256" key="4">
    <source>
        <dbReference type="ARBA" id="ARBA00022475"/>
    </source>
</evidence>
<evidence type="ECO:0000256" key="5">
    <source>
        <dbReference type="ARBA" id="ARBA00022692"/>
    </source>
</evidence>
<evidence type="ECO:0000313" key="10">
    <source>
        <dbReference type="EMBL" id="GEQ48226.1"/>
    </source>
</evidence>
<feature type="transmembrane region" description="Helical" evidence="8">
    <location>
        <begin position="15"/>
        <end position="35"/>
    </location>
</feature>
<dbReference type="PANTHER" id="PTHR42718">
    <property type="entry name" value="MAJOR FACILITATOR SUPERFAMILY MULTIDRUG TRANSPORTER MFSC"/>
    <property type="match status" value="1"/>
</dbReference>
<dbReference type="GO" id="GO:0005886">
    <property type="term" value="C:plasma membrane"/>
    <property type="evidence" value="ECO:0007669"/>
    <property type="project" value="UniProtKB-SubCell"/>
</dbReference>
<accession>A0AAN4RIL3</accession>
<dbReference type="AlphaFoldDB" id="A0AAN4RIL3"/>
<feature type="transmembrane region" description="Helical" evidence="8">
    <location>
        <begin position="231"/>
        <end position="251"/>
    </location>
</feature>
<evidence type="ECO:0000256" key="2">
    <source>
        <dbReference type="ARBA" id="ARBA00008537"/>
    </source>
</evidence>
<feature type="transmembrane region" description="Helical" evidence="8">
    <location>
        <begin position="307"/>
        <end position="328"/>
    </location>
</feature>
<dbReference type="Pfam" id="PF07690">
    <property type="entry name" value="MFS_1"/>
    <property type="match status" value="1"/>
</dbReference>
<dbReference type="RefSeq" id="WP_124005436.1">
    <property type="nucleotide sequence ID" value="NZ_BJYN01000014.1"/>
</dbReference>
<feature type="transmembrane region" description="Helical" evidence="8">
    <location>
        <begin position="207"/>
        <end position="225"/>
    </location>
</feature>
<dbReference type="PROSITE" id="PS50850">
    <property type="entry name" value="MFS"/>
    <property type="match status" value="1"/>
</dbReference>
<reference evidence="11" key="2">
    <citation type="journal article" date="2020" name="Int. Dairy J.">
        <title>Lactic acid bacterial diversity in Brie cheese focusing on salt concentration and pH of isolation medium and characterisation of halophilic and alkaliphilic lactic acid bacterial isolates.</title>
        <authorList>
            <person name="Unno R."/>
            <person name="Matsutani M."/>
            <person name="Suzuki T."/>
            <person name="Kodama K."/>
            <person name="Matsushita H."/>
            <person name="Yamasato K."/>
            <person name="Koizumi Y."/>
            <person name="Ishikawa M."/>
        </authorList>
    </citation>
    <scope>NUCLEOTIDE SEQUENCE</scope>
    <source>
        <strain evidence="11">7C1</strain>
        <strain evidence="10">8C4</strain>
    </source>
</reference>
<comment type="subcellular location">
    <subcellularLocation>
        <location evidence="1">Cell membrane</location>
        <topology evidence="1">Multi-pass membrane protein</topology>
    </subcellularLocation>
</comment>
<feature type="transmembrane region" description="Helical" evidence="8">
    <location>
        <begin position="86"/>
        <end position="109"/>
    </location>
</feature>
<dbReference type="InterPro" id="IPR020846">
    <property type="entry name" value="MFS_dom"/>
</dbReference>
<dbReference type="Gene3D" id="1.20.1250.20">
    <property type="entry name" value="MFS general substrate transporter like domains"/>
    <property type="match status" value="1"/>
</dbReference>
<dbReference type="Gene3D" id="1.20.1720.10">
    <property type="entry name" value="Multidrug resistance protein D"/>
    <property type="match status" value="1"/>
</dbReference>
<keyword evidence="3" id="KW-0813">Transport</keyword>
<feature type="transmembrane region" description="Helical" evidence="8">
    <location>
        <begin position="171"/>
        <end position="187"/>
    </location>
</feature>
<comment type="similarity">
    <text evidence="2">Belongs to the major facilitator superfamily. EmrB family.</text>
</comment>
<feature type="transmembrane region" description="Helical" evidence="8">
    <location>
        <begin position="115"/>
        <end position="133"/>
    </location>
</feature>
<dbReference type="GeneID" id="69984838"/>
<evidence type="ECO:0000256" key="1">
    <source>
        <dbReference type="ARBA" id="ARBA00004651"/>
    </source>
</evidence>
<comment type="caution">
    <text evidence="11">The sequence shown here is derived from an EMBL/GenBank/DDBJ whole genome shotgun (WGS) entry which is preliminary data.</text>
</comment>
<keyword evidence="7 8" id="KW-0472">Membrane</keyword>
<feature type="domain" description="Major facilitator superfamily (MFS) profile" evidence="9">
    <location>
        <begin position="17"/>
        <end position="473"/>
    </location>
</feature>
<feature type="transmembrane region" description="Helical" evidence="8">
    <location>
        <begin position="360"/>
        <end position="377"/>
    </location>
</feature>
<feature type="transmembrane region" description="Helical" evidence="8">
    <location>
        <begin position="272"/>
        <end position="295"/>
    </location>
</feature>
<dbReference type="NCBIfam" id="TIGR00711">
    <property type="entry name" value="efflux_EmrB"/>
    <property type="match status" value="1"/>
</dbReference>
<dbReference type="GO" id="GO:0022857">
    <property type="term" value="F:transmembrane transporter activity"/>
    <property type="evidence" value="ECO:0007669"/>
    <property type="project" value="InterPro"/>
</dbReference>
<evidence type="ECO:0000313" key="11">
    <source>
        <dbReference type="EMBL" id="GEQ53234.1"/>
    </source>
</evidence>
<feature type="transmembrane region" description="Helical" evidence="8">
    <location>
        <begin position="407"/>
        <end position="424"/>
    </location>
</feature>
<feature type="transmembrane region" description="Helical" evidence="8">
    <location>
        <begin position="55"/>
        <end position="74"/>
    </location>
</feature>
<dbReference type="KEGG" id="tkr:C7K43_02680"/>
<keyword evidence="4" id="KW-1003">Cell membrane</keyword>
<evidence type="ECO:0000256" key="3">
    <source>
        <dbReference type="ARBA" id="ARBA00022448"/>
    </source>
</evidence>
<sequence length="480" mass="52731">MNSFQEDQKVQKNRWWILVSVSMFTFMSTLDGSIVNIALPTISNDLTVPMNQSEWIVSIYLMMVCSCLLLFGKVGDSFGKIKVYRIGTLIFTIGSLLCGFNQSLAFLLFARVVQAVGASMTMATNTGIITEVFPLEERGRALGSIGAFVSLGAIAGPGLGGLILAQLSWQYIFWINVPVGIITMLIGEKFLPKDITKSGQKIDKVGFLSFSLFILSLFGGVFLGQEQGFSASLPLFLFALAVVTFILFLSIEKRIQLPLITFSIFNNKIFTMSLFSALLIFSSNFFVNVIIPFYLQNARGMSPSYAGFLMMTFPFLMVIGSPISGYLTDKIGSELLVLLGLSLLVITQLMYVFMEVDTPIWYYILATAIMGLGNSLFQSPNNTMIMSSVAKGNLGVAGSMNSFARNFGMVVGIAFSTTILYHAMSMKMGEKVTTYIPGRADVFIYGMKVTFLGSALICLIALLLTIWRIRKQGGIRKKAI</sequence>
<dbReference type="InterPro" id="IPR036259">
    <property type="entry name" value="MFS_trans_sf"/>
</dbReference>
<feature type="transmembrane region" description="Helical" evidence="8">
    <location>
        <begin position="335"/>
        <end position="354"/>
    </location>
</feature>
<proteinExistence type="inferred from homology"/>
<organism evidence="11 12">
    <name type="scientific">Tetragenococcus koreensis</name>
    <dbReference type="NCBI Taxonomy" id="290335"/>
    <lineage>
        <taxon>Bacteria</taxon>
        <taxon>Bacillati</taxon>
        <taxon>Bacillota</taxon>
        <taxon>Bacilli</taxon>
        <taxon>Lactobacillales</taxon>
        <taxon>Enterococcaceae</taxon>
        <taxon>Tetragenococcus</taxon>
    </lineage>
</organism>
<dbReference type="CDD" id="cd17321">
    <property type="entry name" value="MFS_MMR_MDR_like"/>
    <property type="match status" value="1"/>
</dbReference>
<evidence type="ECO:0000313" key="13">
    <source>
        <dbReference type="Proteomes" id="UP000886607"/>
    </source>
</evidence>
<dbReference type="EMBL" id="BKBQ01000001">
    <property type="protein sequence ID" value="GEQ53234.1"/>
    <property type="molecule type" value="Genomic_DNA"/>
</dbReference>
<gene>
    <name evidence="10" type="ORF">TK11N_00780</name>
    <name evidence="11" type="ORF">TK2N_00780</name>
</gene>
<dbReference type="SUPFAM" id="SSF103473">
    <property type="entry name" value="MFS general substrate transporter"/>
    <property type="match status" value="1"/>
</dbReference>
<evidence type="ECO:0000259" key="9">
    <source>
        <dbReference type="PROSITE" id="PS50850"/>
    </source>
</evidence>
<dbReference type="PRINTS" id="PR01036">
    <property type="entry name" value="TCRTETB"/>
</dbReference>
<dbReference type="Proteomes" id="UP000886607">
    <property type="component" value="Unassembled WGS sequence"/>
</dbReference>
<evidence type="ECO:0000256" key="8">
    <source>
        <dbReference type="SAM" id="Phobius"/>
    </source>
</evidence>
<keyword evidence="6 8" id="KW-1133">Transmembrane helix</keyword>
<evidence type="ECO:0000313" key="12">
    <source>
        <dbReference type="Proteomes" id="UP000886597"/>
    </source>
</evidence>
<name>A0AAN4RIL3_9ENTE</name>
<feature type="transmembrane region" description="Helical" evidence="8">
    <location>
        <begin position="444"/>
        <end position="467"/>
    </location>
</feature>
<dbReference type="InterPro" id="IPR004638">
    <property type="entry name" value="EmrB-like"/>
</dbReference>